<sequence length="130" mass="14638">MHMDIVSLVVTCSQHRPYGTSSNLTFYHHFIIYYPSIKGNPNNHPTLASMAETYKQHKSRAEPEADSSITPTGSTECVYEKDGSGYGGSDKRPCLERARYLRNIVRGRNSSVIPKYQSGQVVLTRLKLSR</sequence>
<gene>
    <name evidence="2" type="ORF">P167DRAFT_548864</name>
</gene>
<feature type="region of interest" description="Disordered" evidence="1">
    <location>
        <begin position="55"/>
        <end position="90"/>
    </location>
</feature>
<accession>A0A3N4KDA4</accession>
<dbReference type="EMBL" id="ML119162">
    <property type="protein sequence ID" value="RPB08496.1"/>
    <property type="molecule type" value="Genomic_DNA"/>
</dbReference>
<name>A0A3N4KDA4_9PEZI</name>
<proteinExistence type="predicted"/>
<evidence type="ECO:0000313" key="2">
    <source>
        <dbReference type="EMBL" id="RPB08496.1"/>
    </source>
</evidence>
<evidence type="ECO:0000256" key="1">
    <source>
        <dbReference type="SAM" id="MobiDB-lite"/>
    </source>
</evidence>
<dbReference type="InParanoid" id="A0A3N4KDA4"/>
<dbReference type="OrthoDB" id="10577143at2759"/>
<organism evidence="2 3">
    <name type="scientific">Morchella conica CCBAS932</name>
    <dbReference type="NCBI Taxonomy" id="1392247"/>
    <lineage>
        <taxon>Eukaryota</taxon>
        <taxon>Fungi</taxon>
        <taxon>Dikarya</taxon>
        <taxon>Ascomycota</taxon>
        <taxon>Pezizomycotina</taxon>
        <taxon>Pezizomycetes</taxon>
        <taxon>Pezizales</taxon>
        <taxon>Morchellaceae</taxon>
        <taxon>Morchella</taxon>
    </lineage>
</organism>
<dbReference type="AlphaFoldDB" id="A0A3N4KDA4"/>
<protein>
    <submittedName>
        <fullName evidence="2">Uncharacterized protein</fullName>
    </submittedName>
</protein>
<keyword evidence="3" id="KW-1185">Reference proteome</keyword>
<feature type="compositionally biased region" description="Basic and acidic residues" evidence="1">
    <location>
        <begin position="78"/>
        <end position="90"/>
    </location>
</feature>
<dbReference type="Proteomes" id="UP000277580">
    <property type="component" value="Unassembled WGS sequence"/>
</dbReference>
<evidence type="ECO:0000313" key="3">
    <source>
        <dbReference type="Proteomes" id="UP000277580"/>
    </source>
</evidence>
<reference evidence="2 3" key="1">
    <citation type="journal article" date="2018" name="Nat. Ecol. Evol.">
        <title>Pezizomycetes genomes reveal the molecular basis of ectomycorrhizal truffle lifestyle.</title>
        <authorList>
            <person name="Murat C."/>
            <person name="Payen T."/>
            <person name="Noel B."/>
            <person name="Kuo A."/>
            <person name="Morin E."/>
            <person name="Chen J."/>
            <person name="Kohler A."/>
            <person name="Krizsan K."/>
            <person name="Balestrini R."/>
            <person name="Da Silva C."/>
            <person name="Montanini B."/>
            <person name="Hainaut M."/>
            <person name="Levati E."/>
            <person name="Barry K.W."/>
            <person name="Belfiori B."/>
            <person name="Cichocki N."/>
            <person name="Clum A."/>
            <person name="Dockter R.B."/>
            <person name="Fauchery L."/>
            <person name="Guy J."/>
            <person name="Iotti M."/>
            <person name="Le Tacon F."/>
            <person name="Lindquist E.A."/>
            <person name="Lipzen A."/>
            <person name="Malagnac F."/>
            <person name="Mello A."/>
            <person name="Molinier V."/>
            <person name="Miyauchi S."/>
            <person name="Poulain J."/>
            <person name="Riccioni C."/>
            <person name="Rubini A."/>
            <person name="Sitrit Y."/>
            <person name="Splivallo R."/>
            <person name="Traeger S."/>
            <person name="Wang M."/>
            <person name="Zifcakova L."/>
            <person name="Wipf D."/>
            <person name="Zambonelli A."/>
            <person name="Paolocci F."/>
            <person name="Nowrousian M."/>
            <person name="Ottonello S."/>
            <person name="Baldrian P."/>
            <person name="Spatafora J.W."/>
            <person name="Henrissat B."/>
            <person name="Nagy L.G."/>
            <person name="Aury J.M."/>
            <person name="Wincker P."/>
            <person name="Grigoriev I.V."/>
            <person name="Bonfante P."/>
            <person name="Martin F.M."/>
        </authorList>
    </citation>
    <scope>NUCLEOTIDE SEQUENCE [LARGE SCALE GENOMIC DNA]</scope>
    <source>
        <strain evidence="2 3">CCBAS932</strain>
    </source>
</reference>